<evidence type="ECO:0000313" key="1">
    <source>
        <dbReference type="EMBL" id="KAF4612868.1"/>
    </source>
</evidence>
<gene>
    <name evidence="1" type="ORF">D9613_011172</name>
</gene>
<dbReference type="EMBL" id="JAACJL010000046">
    <property type="protein sequence ID" value="KAF4612868.1"/>
    <property type="molecule type" value="Genomic_DNA"/>
</dbReference>
<sequence>MTAASSVPKTINSLPKEILALIFEEVFAASRDIELDSPEQLKDPTLFPYCIAGVCRAWKGIVHSIPGLLTRIVLRIDEPICMKELRDQLKLSKGYSINFYVVRESYEDTGDESEKPIAQVLMQALIPHITRCKVVVFDLLYSTSLPRIRDFRGNATELRTLRMRSRHYTGSYTSSALSSSTSLSTSRKKFGVFTCRNLQYLDLDGHVFMEAVQIPGWDASLRTRYQKHLTISNLTTSQFDLRDFLNALSQMDHLASLKLVDVDLDSSSCVGNDLISIFIQNFHFIGLRREFVASFFANHANTIDVSSLILDQCELTEVPYLAVWRLSLENIAQEEDVSSIIKHWDGIELKLRRCPGLNDKDIDLLTEFQPPQMANFYAPTLRQLEISACGPVSVKAINNLVYMRDAESKVHDSTVDEGPGLNMFSVFVYDTDVPISKEDYTWLTKAVENFTWCMKCPPPAEDSPILDWDCSQMDLSQLDELPAFALDSTPPEPQSSQLSDSPVLSDDYALLDWAEVDLP</sequence>
<dbReference type="InterPro" id="IPR032675">
    <property type="entry name" value="LRR_dom_sf"/>
</dbReference>
<organism evidence="1 2">
    <name type="scientific">Agrocybe pediades</name>
    <dbReference type="NCBI Taxonomy" id="84607"/>
    <lineage>
        <taxon>Eukaryota</taxon>
        <taxon>Fungi</taxon>
        <taxon>Dikarya</taxon>
        <taxon>Basidiomycota</taxon>
        <taxon>Agaricomycotina</taxon>
        <taxon>Agaricomycetes</taxon>
        <taxon>Agaricomycetidae</taxon>
        <taxon>Agaricales</taxon>
        <taxon>Agaricineae</taxon>
        <taxon>Strophariaceae</taxon>
        <taxon>Agrocybe</taxon>
    </lineage>
</organism>
<accession>A0A8H4VK69</accession>
<protein>
    <recommendedName>
        <fullName evidence="3">F-box domain-containing protein</fullName>
    </recommendedName>
</protein>
<evidence type="ECO:0008006" key="3">
    <source>
        <dbReference type="Google" id="ProtNLM"/>
    </source>
</evidence>
<dbReference type="AlphaFoldDB" id="A0A8H4VK69"/>
<proteinExistence type="predicted"/>
<name>A0A8H4VK69_9AGAR</name>
<dbReference type="Proteomes" id="UP000521872">
    <property type="component" value="Unassembled WGS sequence"/>
</dbReference>
<dbReference type="SUPFAM" id="SSF52047">
    <property type="entry name" value="RNI-like"/>
    <property type="match status" value="1"/>
</dbReference>
<dbReference type="Gene3D" id="3.80.10.10">
    <property type="entry name" value="Ribonuclease Inhibitor"/>
    <property type="match status" value="1"/>
</dbReference>
<comment type="caution">
    <text evidence="1">The sequence shown here is derived from an EMBL/GenBank/DDBJ whole genome shotgun (WGS) entry which is preliminary data.</text>
</comment>
<reference evidence="1 2" key="1">
    <citation type="submission" date="2019-12" db="EMBL/GenBank/DDBJ databases">
        <authorList>
            <person name="Floudas D."/>
            <person name="Bentzer J."/>
            <person name="Ahren D."/>
            <person name="Johansson T."/>
            <person name="Persson P."/>
            <person name="Tunlid A."/>
        </authorList>
    </citation>
    <scope>NUCLEOTIDE SEQUENCE [LARGE SCALE GENOMIC DNA]</scope>
    <source>
        <strain evidence="1 2">CBS 102.39</strain>
    </source>
</reference>
<keyword evidence="2" id="KW-1185">Reference proteome</keyword>
<evidence type="ECO:0000313" key="2">
    <source>
        <dbReference type="Proteomes" id="UP000521872"/>
    </source>
</evidence>